<dbReference type="Proteomes" id="UP000324222">
    <property type="component" value="Unassembled WGS sequence"/>
</dbReference>
<sequence length="88" mass="9331">MPPSPRPLAGHEPSSVFPPPSALPAGPPTTTTARPTCPTALIASGCITFPFHYITTFLPPCYSSGRRHSLRQVKPTPLIFPGLLGAPW</sequence>
<reference evidence="2 3" key="1">
    <citation type="submission" date="2019-05" db="EMBL/GenBank/DDBJ databases">
        <title>Another draft genome of Portunus trituberculatus and its Hox gene families provides insights of decapod evolution.</title>
        <authorList>
            <person name="Jeong J.-H."/>
            <person name="Song I."/>
            <person name="Kim S."/>
            <person name="Choi T."/>
            <person name="Kim D."/>
            <person name="Ryu S."/>
            <person name="Kim W."/>
        </authorList>
    </citation>
    <scope>NUCLEOTIDE SEQUENCE [LARGE SCALE GENOMIC DNA]</scope>
    <source>
        <tissue evidence="2">Muscle</tissue>
    </source>
</reference>
<evidence type="ECO:0000313" key="3">
    <source>
        <dbReference type="Proteomes" id="UP000324222"/>
    </source>
</evidence>
<dbReference type="AlphaFoldDB" id="A0A5B7E7N6"/>
<protein>
    <submittedName>
        <fullName evidence="2">Uncharacterized protein</fullName>
    </submittedName>
</protein>
<evidence type="ECO:0000313" key="2">
    <source>
        <dbReference type="EMBL" id="MPC30060.1"/>
    </source>
</evidence>
<feature type="region of interest" description="Disordered" evidence="1">
    <location>
        <begin position="1"/>
        <end position="34"/>
    </location>
</feature>
<dbReference type="EMBL" id="VSRR010002186">
    <property type="protein sequence ID" value="MPC30060.1"/>
    <property type="molecule type" value="Genomic_DNA"/>
</dbReference>
<feature type="compositionally biased region" description="Pro residues" evidence="1">
    <location>
        <begin position="16"/>
        <end position="27"/>
    </location>
</feature>
<comment type="caution">
    <text evidence="2">The sequence shown here is derived from an EMBL/GenBank/DDBJ whole genome shotgun (WGS) entry which is preliminary data.</text>
</comment>
<keyword evidence="3" id="KW-1185">Reference proteome</keyword>
<proteinExistence type="predicted"/>
<gene>
    <name evidence="2" type="ORF">E2C01_023313</name>
</gene>
<name>A0A5B7E7N6_PORTR</name>
<organism evidence="2 3">
    <name type="scientific">Portunus trituberculatus</name>
    <name type="common">Swimming crab</name>
    <name type="synonym">Neptunus trituberculatus</name>
    <dbReference type="NCBI Taxonomy" id="210409"/>
    <lineage>
        <taxon>Eukaryota</taxon>
        <taxon>Metazoa</taxon>
        <taxon>Ecdysozoa</taxon>
        <taxon>Arthropoda</taxon>
        <taxon>Crustacea</taxon>
        <taxon>Multicrustacea</taxon>
        <taxon>Malacostraca</taxon>
        <taxon>Eumalacostraca</taxon>
        <taxon>Eucarida</taxon>
        <taxon>Decapoda</taxon>
        <taxon>Pleocyemata</taxon>
        <taxon>Brachyura</taxon>
        <taxon>Eubrachyura</taxon>
        <taxon>Portunoidea</taxon>
        <taxon>Portunidae</taxon>
        <taxon>Portuninae</taxon>
        <taxon>Portunus</taxon>
    </lineage>
</organism>
<accession>A0A5B7E7N6</accession>
<evidence type="ECO:0000256" key="1">
    <source>
        <dbReference type="SAM" id="MobiDB-lite"/>
    </source>
</evidence>